<evidence type="ECO:0000256" key="1">
    <source>
        <dbReference type="SAM" id="MobiDB-lite"/>
    </source>
</evidence>
<feature type="region of interest" description="Disordered" evidence="1">
    <location>
        <begin position="265"/>
        <end position="343"/>
    </location>
</feature>
<proteinExistence type="predicted"/>
<feature type="region of interest" description="Disordered" evidence="1">
    <location>
        <begin position="875"/>
        <end position="901"/>
    </location>
</feature>
<dbReference type="Pfam" id="PF18802">
    <property type="entry name" value="CxC1"/>
    <property type="match status" value="1"/>
</dbReference>
<feature type="domain" description="CxC1-like cysteine cluster associated with KDZ transposases" evidence="2">
    <location>
        <begin position="143"/>
        <end position="221"/>
    </location>
</feature>
<evidence type="ECO:0000313" key="4">
    <source>
        <dbReference type="Proteomes" id="UP001219525"/>
    </source>
</evidence>
<dbReference type="AlphaFoldDB" id="A0AAD6VCG9"/>
<feature type="compositionally biased region" description="Basic residues" evidence="1">
    <location>
        <begin position="376"/>
        <end position="386"/>
    </location>
</feature>
<feature type="compositionally biased region" description="Polar residues" evidence="1">
    <location>
        <begin position="304"/>
        <end position="313"/>
    </location>
</feature>
<dbReference type="Pfam" id="PF18758">
    <property type="entry name" value="KDZ"/>
    <property type="match status" value="1"/>
</dbReference>
<keyword evidence="4" id="KW-1185">Reference proteome</keyword>
<feature type="compositionally biased region" description="Basic and acidic residues" evidence="1">
    <location>
        <begin position="33"/>
        <end position="42"/>
    </location>
</feature>
<gene>
    <name evidence="3" type="ORF">GGX14DRAFT_397277</name>
</gene>
<protein>
    <recommendedName>
        <fullName evidence="2">CxC1-like cysteine cluster associated with KDZ transposases domain-containing protein</fullName>
    </recommendedName>
</protein>
<accession>A0AAD6VCG9</accession>
<sequence>MARLTKKERQAAAAATPSYTPLPGPQVPHHNKKIPEHLRSHPDIYLADGRTLEQPRLPPLFGRLGEAVEHAPNAEELELDDPDLWAPDRTPPPQESTQHSRKRAAQWRRWQEDVILHLIDHYVHLLHETKSLRDMPTSMPCAPTRKVAIVRFTCVEDMEIKVCPCAPAVAVQLMQAGAFACAPLLPSVAVDLRVLEFTTKLFVHIAPNTTAFSEALERALETMGFQLDHRNSLRRRFGNALQWYAHFQNQTKARYRAIIDALRPVPEPATDRPDEAPDEAPVASRRPLQSSRHIRGRQRDRGTSPASVESPLTLTDGARRQAERTSESPARKHEITLQSVHRRRRRRRTIHLRLLHQSLAHDPAITFIRCSSVHRRSKPRGVAQKRPRVEEVDENDDDYEHPDLLLPRSVLDSCEASFKAADEKRGKASTEFFDDTALMALLCRHDRVLWIVNMHSQGEKHFNVIALLETLYQHLQLDVTVGALYDVVKWGFLSRYMDRLAFAVSVFHAFGHNKKKRAEAERVLQECGQPVALLRAQWLQQVKAQTKPLPRQSKRRGQQAVQAVILLRTAVKARQAEVAQLHLVFLEHKGHQRISWISAGYPSSGNTLVPLMEAVDDGDADADVHQIRYDVAVDALSKAQKKLRDKEAALGVVEHQELKKLGKLDRVERSFRRLINDNKLYSHTEAAVKRREPTISKLNTQYNKLCAELSKIVKDGHAPASSIAPRPIKPKQLWQLDIDDDIWQDIELDNDDDMQTKEPPLWLCDERVRSGIKAVLELDRCGLPKNGKWSIWLWKKLARPSVLLPLLLVNWNLDSDMDKYQFELMRDKLVRLCATWQKSLPDLGVDTSALPPWGPDAGQVSRCIVDGHLPARGADRHYTSGTGGRLEDEDDDEDDIGWESCGEEEDFGTLDAVQMADSFRNADDDDIYY</sequence>
<dbReference type="InterPro" id="IPR041320">
    <property type="entry name" value="CxC1"/>
</dbReference>
<dbReference type="Proteomes" id="UP001219525">
    <property type="component" value="Unassembled WGS sequence"/>
</dbReference>
<evidence type="ECO:0000259" key="2">
    <source>
        <dbReference type="Pfam" id="PF18802"/>
    </source>
</evidence>
<dbReference type="PANTHER" id="PTHR33096:SF1">
    <property type="entry name" value="CXC1-LIKE CYSTEINE CLUSTER ASSOCIATED WITH KDZ TRANSPOSASES DOMAIN-CONTAINING PROTEIN"/>
    <property type="match status" value="1"/>
</dbReference>
<feature type="region of interest" description="Disordered" evidence="1">
    <location>
        <begin position="376"/>
        <end position="397"/>
    </location>
</feature>
<dbReference type="EMBL" id="JARJCW010000041">
    <property type="protein sequence ID" value="KAJ7206000.1"/>
    <property type="molecule type" value="Genomic_DNA"/>
</dbReference>
<comment type="caution">
    <text evidence="3">The sequence shown here is derived from an EMBL/GenBank/DDBJ whole genome shotgun (WGS) entry which is preliminary data.</text>
</comment>
<dbReference type="InterPro" id="IPR040521">
    <property type="entry name" value="KDZ"/>
</dbReference>
<name>A0AAD6VCG9_9AGAR</name>
<dbReference type="PANTHER" id="PTHR33096">
    <property type="entry name" value="CXC2 DOMAIN-CONTAINING PROTEIN"/>
    <property type="match status" value="1"/>
</dbReference>
<evidence type="ECO:0000313" key="3">
    <source>
        <dbReference type="EMBL" id="KAJ7206000.1"/>
    </source>
</evidence>
<feature type="region of interest" description="Disordered" evidence="1">
    <location>
        <begin position="77"/>
        <end position="104"/>
    </location>
</feature>
<feature type="compositionally biased region" description="Acidic residues" evidence="1">
    <location>
        <begin position="887"/>
        <end position="901"/>
    </location>
</feature>
<organism evidence="3 4">
    <name type="scientific">Mycena pura</name>
    <dbReference type="NCBI Taxonomy" id="153505"/>
    <lineage>
        <taxon>Eukaryota</taxon>
        <taxon>Fungi</taxon>
        <taxon>Dikarya</taxon>
        <taxon>Basidiomycota</taxon>
        <taxon>Agaricomycotina</taxon>
        <taxon>Agaricomycetes</taxon>
        <taxon>Agaricomycetidae</taxon>
        <taxon>Agaricales</taxon>
        <taxon>Marasmiineae</taxon>
        <taxon>Mycenaceae</taxon>
        <taxon>Mycena</taxon>
    </lineage>
</organism>
<reference evidence="3" key="1">
    <citation type="submission" date="2023-03" db="EMBL/GenBank/DDBJ databases">
        <title>Massive genome expansion in bonnet fungi (Mycena s.s.) driven by repeated elements and novel gene families across ecological guilds.</title>
        <authorList>
            <consortium name="Lawrence Berkeley National Laboratory"/>
            <person name="Harder C.B."/>
            <person name="Miyauchi S."/>
            <person name="Viragh M."/>
            <person name="Kuo A."/>
            <person name="Thoen E."/>
            <person name="Andreopoulos B."/>
            <person name="Lu D."/>
            <person name="Skrede I."/>
            <person name="Drula E."/>
            <person name="Henrissat B."/>
            <person name="Morin E."/>
            <person name="Kohler A."/>
            <person name="Barry K."/>
            <person name="LaButti K."/>
            <person name="Morin E."/>
            <person name="Salamov A."/>
            <person name="Lipzen A."/>
            <person name="Mereny Z."/>
            <person name="Hegedus B."/>
            <person name="Baldrian P."/>
            <person name="Stursova M."/>
            <person name="Weitz H."/>
            <person name="Taylor A."/>
            <person name="Grigoriev I.V."/>
            <person name="Nagy L.G."/>
            <person name="Martin F."/>
            <person name="Kauserud H."/>
        </authorList>
    </citation>
    <scope>NUCLEOTIDE SEQUENCE</scope>
    <source>
        <strain evidence="3">9144</strain>
    </source>
</reference>
<feature type="compositionally biased region" description="Basic and acidic residues" evidence="1">
    <location>
        <begin position="1"/>
        <end position="10"/>
    </location>
</feature>
<feature type="compositionally biased region" description="Basic and acidic residues" evidence="1">
    <location>
        <begin position="317"/>
        <end position="335"/>
    </location>
</feature>
<feature type="region of interest" description="Disordered" evidence="1">
    <location>
        <begin position="1"/>
        <end position="42"/>
    </location>
</feature>